<dbReference type="PANTHER" id="PTHR43976">
    <property type="entry name" value="SHORT CHAIN DEHYDROGENASE"/>
    <property type="match status" value="1"/>
</dbReference>
<dbReference type="InterPro" id="IPR036291">
    <property type="entry name" value="NAD(P)-bd_dom_sf"/>
</dbReference>
<dbReference type="AlphaFoldDB" id="A0A4P6JXQ7"/>
<sequence length="282" mass="30432">MASSTPNRVWLITGCSSGFGRAFAQAVIVHGDQLVATARNVEQIAQLASAHPDQVLALALDVTNPQQAQATVESALNAFGHIDVLVNNAGYGLFGAFEELSDEQIRRQIEVNLFGVMNITRAVLPAMRAQRSGHLLQMSSLGGQAGFPGNTAYAASKFALEGWSEALSKELAPFGIKVTIIEPGGFRTEWAGRSMVKATPLAIYDEVMSERRANTEKVNGKQPGDPARAAQAIIAVVEAEQPPMRLPLGTDSASVIRQHLQQQLNELDRWESLSHSTDFPHH</sequence>
<dbReference type="PANTHER" id="PTHR43976:SF16">
    <property type="entry name" value="SHORT-CHAIN DEHYDROGENASE_REDUCTASE FAMILY PROTEIN"/>
    <property type="match status" value="1"/>
</dbReference>
<reference evidence="5 6" key="1">
    <citation type="submission" date="2019-01" db="EMBL/GenBank/DDBJ databases">
        <title>Ktedonosporobacter rubrisoli SCAWS-G2.</title>
        <authorList>
            <person name="Huang Y."/>
            <person name="Yan B."/>
        </authorList>
    </citation>
    <scope>NUCLEOTIDE SEQUENCE [LARGE SCALE GENOMIC DNA]</scope>
    <source>
        <strain evidence="5 6">SCAWS-G2</strain>
    </source>
</reference>
<accession>A0A4P6JXQ7</accession>
<evidence type="ECO:0000256" key="2">
    <source>
        <dbReference type="ARBA" id="ARBA00023002"/>
    </source>
</evidence>
<dbReference type="Pfam" id="PF00106">
    <property type="entry name" value="adh_short"/>
    <property type="match status" value="1"/>
</dbReference>
<dbReference type="RefSeq" id="WP_129891288.1">
    <property type="nucleotide sequence ID" value="NZ_CP035758.1"/>
</dbReference>
<evidence type="ECO:0000256" key="1">
    <source>
        <dbReference type="ARBA" id="ARBA00006484"/>
    </source>
</evidence>
<dbReference type="PRINTS" id="PR00080">
    <property type="entry name" value="SDRFAMILY"/>
</dbReference>
<dbReference type="EMBL" id="CP035758">
    <property type="protein sequence ID" value="QBD80222.1"/>
    <property type="molecule type" value="Genomic_DNA"/>
</dbReference>
<keyword evidence="6" id="KW-1185">Reference proteome</keyword>
<organism evidence="5 6">
    <name type="scientific">Ktedonosporobacter rubrisoli</name>
    <dbReference type="NCBI Taxonomy" id="2509675"/>
    <lineage>
        <taxon>Bacteria</taxon>
        <taxon>Bacillati</taxon>
        <taxon>Chloroflexota</taxon>
        <taxon>Ktedonobacteria</taxon>
        <taxon>Ktedonobacterales</taxon>
        <taxon>Ktedonosporobacteraceae</taxon>
        <taxon>Ktedonosporobacter</taxon>
    </lineage>
</organism>
<comment type="similarity">
    <text evidence="1 3">Belongs to the short-chain dehydrogenases/reductases (SDR) family.</text>
</comment>
<dbReference type="InterPro" id="IPR051911">
    <property type="entry name" value="SDR_oxidoreductase"/>
</dbReference>
<dbReference type="SMART" id="SM00822">
    <property type="entry name" value="PKS_KR"/>
    <property type="match status" value="1"/>
</dbReference>
<evidence type="ECO:0000259" key="4">
    <source>
        <dbReference type="SMART" id="SM00822"/>
    </source>
</evidence>
<dbReference type="SUPFAM" id="SSF51735">
    <property type="entry name" value="NAD(P)-binding Rossmann-fold domains"/>
    <property type="match status" value="1"/>
</dbReference>
<dbReference type="Gene3D" id="3.40.50.720">
    <property type="entry name" value="NAD(P)-binding Rossmann-like Domain"/>
    <property type="match status" value="1"/>
</dbReference>
<gene>
    <name evidence="5" type="ORF">EPA93_31290</name>
</gene>
<dbReference type="GO" id="GO:0016491">
    <property type="term" value="F:oxidoreductase activity"/>
    <property type="evidence" value="ECO:0007669"/>
    <property type="project" value="UniProtKB-KW"/>
</dbReference>
<feature type="domain" description="Ketoreductase" evidence="4">
    <location>
        <begin position="8"/>
        <end position="175"/>
    </location>
</feature>
<dbReference type="InterPro" id="IPR002347">
    <property type="entry name" value="SDR_fam"/>
</dbReference>
<dbReference type="NCBIfam" id="NF004824">
    <property type="entry name" value="PRK06180.1"/>
    <property type="match status" value="1"/>
</dbReference>
<dbReference type="PROSITE" id="PS00061">
    <property type="entry name" value="ADH_SHORT"/>
    <property type="match status" value="1"/>
</dbReference>
<dbReference type="CDD" id="cd05374">
    <property type="entry name" value="17beta-HSD-like_SDR_c"/>
    <property type="match status" value="1"/>
</dbReference>
<dbReference type="PRINTS" id="PR00081">
    <property type="entry name" value="GDHRDH"/>
</dbReference>
<dbReference type="InterPro" id="IPR057326">
    <property type="entry name" value="KR_dom"/>
</dbReference>
<protein>
    <submittedName>
        <fullName evidence="5">SDR family NAD(P)-dependent oxidoreductase</fullName>
    </submittedName>
</protein>
<proteinExistence type="inferred from homology"/>
<dbReference type="NCBIfam" id="NF006114">
    <property type="entry name" value="PRK08263.1"/>
    <property type="match status" value="1"/>
</dbReference>
<dbReference type="Proteomes" id="UP000290365">
    <property type="component" value="Chromosome"/>
</dbReference>
<name>A0A4P6JXQ7_KTERU</name>
<keyword evidence="2" id="KW-0560">Oxidoreductase</keyword>
<dbReference type="KEGG" id="kbs:EPA93_31290"/>
<dbReference type="OrthoDB" id="9808814at2"/>
<evidence type="ECO:0000313" key="5">
    <source>
        <dbReference type="EMBL" id="QBD80222.1"/>
    </source>
</evidence>
<dbReference type="InterPro" id="IPR020904">
    <property type="entry name" value="Sc_DH/Rdtase_CS"/>
</dbReference>
<evidence type="ECO:0000256" key="3">
    <source>
        <dbReference type="RuleBase" id="RU000363"/>
    </source>
</evidence>
<evidence type="ECO:0000313" key="6">
    <source>
        <dbReference type="Proteomes" id="UP000290365"/>
    </source>
</evidence>